<proteinExistence type="predicted"/>
<accession>A0A4Y5JU32</accession>
<gene>
    <name evidence="1" type="ORF">EST35_0088</name>
</gene>
<dbReference type="EMBL" id="MK797984">
    <property type="protein sequence ID" value="QCG75970.1"/>
    <property type="molecule type" value="Genomic_DNA"/>
</dbReference>
<evidence type="ECO:0000313" key="1">
    <source>
        <dbReference type="EMBL" id="QCG75970.1"/>
    </source>
</evidence>
<keyword evidence="2" id="KW-1185">Reference proteome</keyword>
<reference evidence="2" key="1">
    <citation type="journal article" date="2020" name="bioRxiv">
        <title>Integrative omics analysis of Pseudomonas aeruginosa virus PA5oct highlights the molecular complexity of jumbo phages.</title>
        <authorList>
            <person name="Lood C."/>
            <person name="Danis-Wlodarczyk K."/>
            <person name="Blasdel B.G."/>
            <person name="Jang H.B."/>
            <person name="Vandenheuvel D."/>
            <person name="Briers Y."/>
            <person name="Noben J.-P."/>
            <person name="van Noort V."/>
            <person name="Drulis-Kawa Z."/>
            <person name="Lavigne R."/>
        </authorList>
    </citation>
    <scope>NUCLEOTIDE SEQUENCE [LARGE SCALE GENOMIC DNA]</scope>
</reference>
<dbReference type="Proteomes" id="UP000316733">
    <property type="component" value="Segment"/>
</dbReference>
<organism evidence="1 2">
    <name type="scientific">Pseudomonas phage vB_PaeM_PA5oct</name>
    <dbReference type="NCBI Taxonomy" id="2163605"/>
    <lineage>
        <taxon>Viruses</taxon>
        <taxon>Duplodnaviria</taxon>
        <taxon>Heunggongvirae</taxon>
        <taxon>Uroviricota</taxon>
        <taxon>Caudoviricetes</taxon>
        <taxon>Arenbergviridae</taxon>
        <taxon>Wroclawvirus</taxon>
        <taxon>Wroclawvirus PA5oct</taxon>
    </lineage>
</organism>
<protein>
    <submittedName>
        <fullName evidence="1">Uncharacterized protein</fullName>
    </submittedName>
</protein>
<evidence type="ECO:0000313" key="2">
    <source>
        <dbReference type="Proteomes" id="UP000316733"/>
    </source>
</evidence>
<name>A0A4Y5JU32_9CAUD</name>
<sequence length="100" mass="11415">MNLVHLWINGRVVTARKVVSKHTVRNPNSPIDIETIDVVRLRLPRGVRASSWALRKAVYQLMEQSCSCSRDCCGHWFGGARKIYINGRDISVVAGYQRNY</sequence>